<feature type="transmembrane region" description="Helical" evidence="7">
    <location>
        <begin position="63"/>
        <end position="87"/>
    </location>
</feature>
<proteinExistence type="inferred from homology"/>
<comment type="similarity">
    <text evidence="7">Belongs to the binding-protein-dependent transport system permease family.</text>
</comment>
<evidence type="ECO:0000259" key="8">
    <source>
        <dbReference type="PROSITE" id="PS50928"/>
    </source>
</evidence>
<dbReference type="eggNOG" id="COG2011">
    <property type="taxonomic scope" value="Bacteria"/>
</dbReference>
<evidence type="ECO:0000256" key="5">
    <source>
        <dbReference type="ARBA" id="ARBA00022989"/>
    </source>
</evidence>
<dbReference type="EMBL" id="CP001706">
    <property type="protein sequence ID" value="ACV08078.1"/>
    <property type="molecule type" value="Genomic_DNA"/>
</dbReference>
<evidence type="ECO:0000313" key="10">
    <source>
        <dbReference type="Proteomes" id="UP000000628"/>
    </source>
</evidence>
<keyword evidence="6 7" id="KW-0472">Membrane</keyword>
<dbReference type="AlphaFoldDB" id="C7QZS2"/>
<dbReference type="PANTHER" id="PTHR30450">
    <property type="entry name" value="ABC TRANSPORTER PERMEASE"/>
    <property type="match status" value="1"/>
</dbReference>
<dbReference type="OrthoDB" id="9793490at2"/>
<protein>
    <submittedName>
        <fullName evidence="9">Binding-protein-dependent transport systems inner membrane component</fullName>
    </submittedName>
</protein>
<feature type="transmembrane region" description="Helical" evidence="7">
    <location>
        <begin position="200"/>
        <end position="223"/>
    </location>
</feature>
<evidence type="ECO:0000256" key="7">
    <source>
        <dbReference type="RuleBase" id="RU363032"/>
    </source>
</evidence>
<dbReference type="GO" id="GO:0048473">
    <property type="term" value="P:D-methionine transmembrane transport"/>
    <property type="evidence" value="ECO:0007669"/>
    <property type="project" value="TreeGrafter"/>
</dbReference>
<dbReference type="PROSITE" id="PS50928">
    <property type="entry name" value="ABC_TM1"/>
    <property type="match status" value="1"/>
</dbReference>
<evidence type="ECO:0000313" key="9">
    <source>
        <dbReference type="EMBL" id="ACV08078.1"/>
    </source>
</evidence>
<dbReference type="PANTHER" id="PTHR30450:SF14">
    <property type="entry name" value="TRANSPORTER, PERMEASE PROTEIN, PUTATIVE-RELATED"/>
    <property type="match status" value="1"/>
</dbReference>
<dbReference type="HOGENOM" id="CLU_077375_0_1_11"/>
<dbReference type="InterPro" id="IPR000515">
    <property type="entry name" value="MetI-like"/>
</dbReference>
<name>C7QZS2_JONDD</name>
<keyword evidence="2 7" id="KW-0813">Transport</keyword>
<reference evidence="9 10" key="1">
    <citation type="journal article" date="2009" name="Stand. Genomic Sci.">
        <title>Complete genome sequence of Jonesia denitrificans type strain (Prevot 55134).</title>
        <authorList>
            <person name="Pukall R."/>
            <person name="Gehrich-Schroter G."/>
            <person name="Lapidus A."/>
            <person name="Nolan M."/>
            <person name="Glavina Del Rio T."/>
            <person name="Lucas S."/>
            <person name="Chen F."/>
            <person name="Tice H."/>
            <person name="Pitluck S."/>
            <person name="Cheng J.F."/>
            <person name="Copeland A."/>
            <person name="Saunders E."/>
            <person name="Brettin T."/>
            <person name="Detter J.C."/>
            <person name="Bruce D."/>
            <person name="Goodwin L."/>
            <person name="Pati A."/>
            <person name="Ivanova N."/>
            <person name="Mavromatis K."/>
            <person name="Ovchinnikova G."/>
            <person name="Chen A."/>
            <person name="Palaniappan K."/>
            <person name="Land M."/>
            <person name="Hauser L."/>
            <person name="Chang Y.J."/>
            <person name="Jeffries C.D."/>
            <person name="Chain P."/>
            <person name="Goker M."/>
            <person name="Bristow J."/>
            <person name="Eisen J.A."/>
            <person name="Markowitz V."/>
            <person name="Hugenholtz P."/>
            <person name="Kyrpides N.C."/>
            <person name="Klenk H.P."/>
            <person name="Han C."/>
        </authorList>
    </citation>
    <scope>NUCLEOTIDE SEQUENCE [LARGE SCALE GENOMIC DNA]</scope>
    <source>
        <strain evidence="10">ATCC 14870 / DSM 20603 / BCRC 15368 / CIP 55.134 / JCM 11481 / NBRC 15587 / NCTC 10816 / Prevot 55134</strain>
    </source>
</reference>
<accession>C7QZS2</accession>
<dbReference type="KEGG" id="jde:Jden_0413"/>
<comment type="subcellular location">
    <subcellularLocation>
        <location evidence="1 7">Cell membrane</location>
        <topology evidence="1 7">Multi-pass membrane protein</topology>
    </subcellularLocation>
</comment>
<dbReference type="Pfam" id="PF00528">
    <property type="entry name" value="BPD_transp_1"/>
    <property type="match status" value="1"/>
</dbReference>
<feature type="transmembrane region" description="Helical" evidence="7">
    <location>
        <begin position="29"/>
        <end position="51"/>
    </location>
</feature>
<feature type="domain" description="ABC transmembrane type-1" evidence="8">
    <location>
        <begin position="25"/>
        <end position="219"/>
    </location>
</feature>
<gene>
    <name evidence="9" type="ordered locus">Jden_0413</name>
</gene>
<dbReference type="GO" id="GO:0005886">
    <property type="term" value="C:plasma membrane"/>
    <property type="evidence" value="ECO:0007669"/>
    <property type="project" value="UniProtKB-SubCell"/>
</dbReference>
<dbReference type="InterPro" id="IPR035906">
    <property type="entry name" value="MetI-like_sf"/>
</dbReference>
<dbReference type="CDD" id="cd06261">
    <property type="entry name" value="TM_PBP2"/>
    <property type="match status" value="1"/>
</dbReference>
<dbReference type="RefSeq" id="WP_015770707.1">
    <property type="nucleotide sequence ID" value="NC_013174.1"/>
</dbReference>
<evidence type="ECO:0000256" key="4">
    <source>
        <dbReference type="ARBA" id="ARBA00022692"/>
    </source>
</evidence>
<sequence>MSQVVTFFDGQTDWSVMGPELWEQVGTTMYMVGIGMLIGGFVGLLMGLLLYLTRPGNLLQNAVVFTVLNVLINIVRPIPFIIFVTAIGPLTRVVVGTTLGPTAGAFAITFMAAFAFARLVEQNLVALDPGVIEAARAMGASKFRVIWSVVIPEALGPLILAYTFLFIGVVDMSAMVGAIGGQGLGEFALRQGYARFNWEITFVTVVVIIIIVQFAQFLGNFLARKAMRRG</sequence>
<evidence type="ECO:0000256" key="6">
    <source>
        <dbReference type="ARBA" id="ARBA00023136"/>
    </source>
</evidence>
<dbReference type="Proteomes" id="UP000000628">
    <property type="component" value="Chromosome"/>
</dbReference>
<feature type="transmembrane region" description="Helical" evidence="7">
    <location>
        <begin position="145"/>
        <end position="167"/>
    </location>
</feature>
<keyword evidence="4 7" id="KW-0812">Transmembrane</keyword>
<keyword evidence="3" id="KW-1003">Cell membrane</keyword>
<feature type="transmembrane region" description="Helical" evidence="7">
    <location>
        <begin position="93"/>
        <end position="117"/>
    </location>
</feature>
<evidence type="ECO:0000256" key="3">
    <source>
        <dbReference type="ARBA" id="ARBA00022475"/>
    </source>
</evidence>
<evidence type="ECO:0000256" key="1">
    <source>
        <dbReference type="ARBA" id="ARBA00004651"/>
    </source>
</evidence>
<dbReference type="InterPro" id="IPR051322">
    <property type="entry name" value="AA_ABC_Transporter_Permease"/>
</dbReference>
<dbReference type="STRING" id="471856.Jden_0413"/>
<keyword evidence="5 7" id="KW-1133">Transmembrane helix</keyword>
<dbReference type="SUPFAM" id="SSF161098">
    <property type="entry name" value="MetI-like"/>
    <property type="match status" value="1"/>
</dbReference>
<dbReference type="Gene3D" id="1.10.3720.10">
    <property type="entry name" value="MetI-like"/>
    <property type="match status" value="1"/>
</dbReference>
<keyword evidence="10" id="KW-1185">Reference proteome</keyword>
<organism evidence="9 10">
    <name type="scientific">Jonesia denitrificans (strain ATCC 14870 / DSM 20603 / BCRC 15368 / CIP 55.134 / JCM 11481 / NBRC 15587 / NCTC 10816 / Prevot 55134)</name>
    <name type="common">Listeria denitrificans</name>
    <dbReference type="NCBI Taxonomy" id="471856"/>
    <lineage>
        <taxon>Bacteria</taxon>
        <taxon>Bacillati</taxon>
        <taxon>Actinomycetota</taxon>
        <taxon>Actinomycetes</taxon>
        <taxon>Micrococcales</taxon>
        <taxon>Jonesiaceae</taxon>
        <taxon>Jonesia</taxon>
    </lineage>
</organism>
<evidence type="ECO:0000256" key="2">
    <source>
        <dbReference type="ARBA" id="ARBA00022448"/>
    </source>
</evidence>